<keyword evidence="7" id="KW-0967">Endosome</keyword>
<dbReference type="Proteomes" id="UP000076727">
    <property type="component" value="Unassembled WGS sequence"/>
</dbReference>
<evidence type="ECO:0000256" key="1">
    <source>
        <dbReference type="ARBA" id="ARBA00009697"/>
    </source>
</evidence>
<keyword evidence="7" id="KW-0963">Cytoplasm</keyword>
<gene>
    <name evidence="10" type="ORF">DAEQUDRAFT_324930</name>
</gene>
<evidence type="ECO:0000256" key="7">
    <source>
        <dbReference type="RuleBase" id="RU367095"/>
    </source>
</evidence>
<evidence type="ECO:0000256" key="3">
    <source>
        <dbReference type="ARBA" id="ARBA00022723"/>
    </source>
</evidence>
<keyword evidence="6 7" id="KW-0653">Protein transport</keyword>
<dbReference type="PANTHER" id="PTHR13128">
    <property type="entry name" value="VACUOLAR PROTEIN-SORTING-ASSOCIATED PROTEIN 36"/>
    <property type="match status" value="1"/>
</dbReference>
<dbReference type="STRING" id="1314783.A0A165PUF6"/>
<dbReference type="GO" id="GO:0032266">
    <property type="term" value="F:phosphatidylinositol-3-phosphate binding"/>
    <property type="evidence" value="ECO:0007669"/>
    <property type="project" value="UniProtKB-UniRule"/>
</dbReference>
<dbReference type="GO" id="GO:0031902">
    <property type="term" value="C:late endosome membrane"/>
    <property type="evidence" value="ECO:0007669"/>
    <property type="project" value="UniProtKB-UniRule"/>
</dbReference>
<evidence type="ECO:0000313" key="11">
    <source>
        <dbReference type="Proteomes" id="UP000076727"/>
    </source>
</evidence>
<dbReference type="PROSITE" id="PS51495">
    <property type="entry name" value="GLUE"/>
    <property type="match status" value="1"/>
</dbReference>
<evidence type="ECO:0000256" key="5">
    <source>
        <dbReference type="ARBA" id="ARBA00022833"/>
    </source>
</evidence>
<dbReference type="OrthoDB" id="271448at2759"/>
<dbReference type="SMART" id="SM00547">
    <property type="entry name" value="ZnF_RBZ"/>
    <property type="match status" value="2"/>
</dbReference>
<dbReference type="GO" id="GO:0043328">
    <property type="term" value="P:protein transport to vacuole involved in ubiquitin-dependent protein catabolic process via the multivesicular body sorting pathway"/>
    <property type="evidence" value="ECO:0007669"/>
    <property type="project" value="UniProtKB-UniRule"/>
</dbReference>
<accession>A0A165PUF6</accession>
<comment type="subunit">
    <text evidence="7">Component of the endosomal sorting complex required for transport II (ESCRT-II).</text>
</comment>
<protein>
    <recommendedName>
        <fullName evidence="7">Vacuolar protein-sorting-associated protein 36</fullName>
    </recommendedName>
    <alternativeName>
        <fullName evidence="7">ESCRT-II complex subunit VPS36</fullName>
    </alternativeName>
</protein>
<dbReference type="Gene3D" id="6.10.140.260">
    <property type="match status" value="1"/>
</dbReference>
<dbReference type="EMBL" id="KV429065">
    <property type="protein sequence ID" value="KZT68632.1"/>
    <property type="molecule type" value="Genomic_DNA"/>
</dbReference>
<feature type="domain" description="GLUE N-terminal" evidence="9">
    <location>
        <begin position="10"/>
        <end position="297"/>
    </location>
</feature>
<organism evidence="10 11">
    <name type="scientific">Daedalea quercina L-15889</name>
    <dbReference type="NCBI Taxonomy" id="1314783"/>
    <lineage>
        <taxon>Eukaryota</taxon>
        <taxon>Fungi</taxon>
        <taxon>Dikarya</taxon>
        <taxon>Basidiomycota</taxon>
        <taxon>Agaricomycotina</taxon>
        <taxon>Agaricomycetes</taxon>
        <taxon>Polyporales</taxon>
        <taxon>Fomitopsis</taxon>
    </lineage>
</organism>
<dbReference type="InterPro" id="IPR037855">
    <property type="entry name" value="Vps36"/>
</dbReference>
<dbReference type="SUPFAM" id="SSF46785">
    <property type="entry name" value="Winged helix' DNA-binding domain"/>
    <property type="match status" value="1"/>
</dbReference>
<dbReference type="SUPFAM" id="SSF50729">
    <property type="entry name" value="PH domain-like"/>
    <property type="match status" value="2"/>
</dbReference>
<dbReference type="InterPro" id="IPR036388">
    <property type="entry name" value="WH-like_DNA-bd_sf"/>
</dbReference>
<dbReference type="InterPro" id="IPR001876">
    <property type="entry name" value="Znf_RanBP2"/>
</dbReference>
<dbReference type="InterPro" id="IPR011993">
    <property type="entry name" value="PH-like_dom_sf"/>
</dbReference>
<dbReference type="Gene3D" id="2.30.29.30">
    <property type="entry name" value="Pleckstrin-homology domain (PH domain)/Phosphotyrosine-binding domain (PTB)"/>
    <property type="match status" value="2"/>
</dbReference>
<evidence type="ECO:0000256" key="8">
    <source>
        <dbReference type="SAM" id="MobiDB-lite"/>
    </source>
</evidence>
<dbReference type="InterPro" id="IPR036390">
    <property type="entry name" value="WH_DNA-bd_sf"/>
</dbReference>
<dbReference type="PANTHER" id="PTHR13128:SF12">
    <property type="entry name" value="VACUOLAR PROTEIN-SORTING-ASSOCIATED PROTEIN 36"/>
    <property type="match status" value="1"/>
</dbReference>
<sequence length="609" mass="64960">MSLRRYSKAVDGTIPVQALLYEDEELLCSQDSIGIYDGTEKSAPHQSGTAYATTHRLFYIDATHPETRSFEMDLAHVARTEHYAGLFTSSAKVTLYLHPIDSPTSPVDGPSSTGFAAPDDPAFLSWTCDVCNYRNPPGLSPAASRICALCGVPRSAVAPFDTDPSPSTAQHLSSSLPSSSIHLAGATSSSSSSSPRPASPGDEVACIVCTFLNHSALTMCEMCGTPLPKRTVPPRASQAVHAKSAPASRPTSPMSDKDGPGAGMIRLSFRKGGDKTFYAVLRRSLLGKGWEVKTAGAPATSHTRNKSAPGQLSGINGILRNVETTAASSQTDMEDALKDFEALTVKWRDMVKLAQDLNERLTASSTSTTPAFSPFVSPTPTGNAEVLTTQAVEPEEATFIRSSLAQLGLQMANAPVTLDMIRDERRWVDELARELAGVLQGLGGRDRDKREGIMRQRGIVGLDEVWGGWNRARGVALIPPSTFLQVVPQLPQYTDPPIHMRTFAPSGLSVLHTPPYTKAAFAARLVGLLSLAGPQTVVQVAREEALPIGLTQEMVTEVEEDGEICRDEGGSGLDVAAGLAGSGWASSGGGEVRLWVNIFRGYVWDGQEP</sequence>
<dbReference type="GO" id="GO:0008270">
    <property type="term" value="F:zinc ion binding"/>
    <property type="evidence" value="ECO:0007669"/>
    <property type="project" value="UniProtKB-KW"/>
</dbReference>
<evidence type="ECO:0000256" key="2">
    <source>
        <dbReference type="ARBA" id="ARBA00022448"/>
    </source>
</evidence>
<dbReference type="InterPro" id="IPR040608">
    <property type="entry name" value="Snf8/Vps36"/>
</dbReference>
<keyword evidence="5" id="KW-0862">Zinc</keyword>
<dbReference type="Pfam" id="PF11605">
    <property type="entry name" value="Vps36_ESCRT-II"/>
    <property type="match status" value="1"/>
</dbReference>
<evidence type="ECO:0000256" key="6">
    <source>
        <dbReference type="ARBA" id="ARBA00022927"/>
    </source>
</evidence>
<comment type="subcellular location">
    <subcellularLocation>
        <location evidence="7">Cytoplasm</location>
    </subcellularLocation>
    <subcellularLocation>
        <location evidence="7">Endosome</location>
    </subcellularLocation>
</comment>
<evidence type="ECO:0000259" key="9">
    <source>
        <dbReference type="PROSITE" id="PS51495"/>
    </source>
</evidence>
<dbReference type="Gene3D" id="4.10.1060.10">
    <property type="entry name" value="Zinc finger, RanBP2-type"/>
    <property type="match status" value="1"/>
</dbReference>
<dbReference type="InterPro" id="IPR021648">
    <property type="entry name" value="GLUE_dom"/>
</dbReference>
<evidence type="ECO:0000313" key="10">
    <source>
        <dbReference type="EMBL" id="KZT68632.1"/>
    </source>
</evidence>
<dbReference type="GO" id="GO:0000814">
    <property type="term" value="C:ESCRT II complex"/>
    <property type="evidence" value="ECO:0007669"/>
    <property type="project" value="UniProtKB-UniRule"/>
</dbReference>
<keyword evidence="11" id="KW-1185">Reference proteome</keyword>
<dbReference type="Pfam" id="PF04157">
    <property type="entry name" value="EAP30"/>
    <property type="match status" value="1"/>
</dbReference>
<keyword evidence="3" id="KW-0479">Metal-binding</keyword>
<dbReference type="AlphaFoldDB" id="A0A165PUF6"/>
<evidence type="ECO:0000256" key="4">
    <source>
        <dbReference type="ARBA" id="ARBA00022771"/>
    </source>
</evidence>
<dbReference type="GO" id="GO:0043130">
    <property type="term" value="F:ubiquitin binding"/>
    <property type="evidence" value="ECO:0007669"/>
    <property type="project" value="UniProtKB-UniRule"/>
</dbReference>
<reference evidence="10 11" key="1">
    <citation type="journal article" date="2016" name="Mol. Biol. Evol.">
        <title>Comparative Genomics of Early-Diverging Mushroom-Forming Fungi Provides Insights into the Origins of Lignocellulose Decay Capabilities.</title>
        <authorList>
            <person name="Nagy L.G."/>
            <person name="Riley R."/>
            <person name="Tritt A."/>
            <person name="Adam C."/>
            <person name="Daum C."/>
            <person name="Floudas D."/>
            <person name="Sun H."/>
            <person name="Yadav J.S."/>
            <person name="Pangilinan J."/>
            <person name="Larsson K.H."/>
            <person name="Matsuura K."/>
            <person name="Barry K."/>
            <person name="Labutti K."/>
            <person name="Kuo R."/>
            <person name="Ohm R.A."/>
            <person name="Bhattacharya S.S."/>
            <person name="Shirouzu T."/>
            <person name="Yoshinaga Y."/>
            <person name="Martin F.M."/>
            <person name="Grigoriev I.V."/>
            <person name="Hibbett D.S."/>
        </authorList>
    </citation>
    <scope>NUCLEOTIDE SEQUENCE [LARGE SCALE GENOMIC DNA]</scope>
    <source>
        <strain evidence="10 11">L-15889</strain>
    </source>
</reference>
<name>A0A165PUF6_9APHY</name>
<comment type="similarity">
    <text evidence="1 7">Belongs to the VPS36 family.</text>
</comment>
<feature type="region of interest" description="Disordered" evidence="8">
    <location>
        <begin position="231"/>
        <end position="263"/>
    </location>
</feature>
<dbReference type="Gene3D" id="1.10.10.10">
    <property type="entry name" value="Winged helix-like DNA-binding domain superfamily/Winged helix DNA-binding domain"/>
    <property type="match status" value="2"/>
</dbReference>
<keyword evidence="2 7" id="KW-0813">Transport</keyword>
<keyword evidence="4" id="KW-0863">Zinc-finger</keyword>
<proteinExistence type="inferred from homology"/>
<comment type="function">
    <text evidence="7">Component of the ESCRT-II complex (endosomal sorting complex required for transport II), which is required for multivesicular body (MVB) formation and sorting of endosomal cargo proteins into MVBs.</text>
</comment>